<dbReference type="AlphaFoldDB" id="A0A7R9ZPS2"/>
<dbReference type="Gene3D" id="3.90.180.10">
    <property type="entry name" value="Medium-chain alcohol dehydrogenases, catalytic domain"/>
    <property type="match status" value="1"/>
</dbReference>
<sequence length="352" mass="37755">MRVIQVHEFVSASMDNLTTAMTLSDTAAIPELDPKKNKGQILVRVLACSISPGDVLMVQGNLIFMHPDSFPFTPGMDICGQVVDSNGSTRLTNGDVIVASNGTSPQGGLAEYMIVDDAEAIVKPASVSIEKAAASSSAITARNAVLDNVKAGDRVLILGGSGGVGSAAIAMAKTHAKASFVATTSTQKAFCESLGADKVINYKEQNWWEMEWEQPFDKIIDTVGGGNFTDKAHRVLKPGRAGGVFIAVAGDDPKPDVTSVWKAVKFFFNLPMRPLYTWLYKSQLPSYMLAMPYDFPKGRAEVLKMMEEKELDIKLEEGMPLPFTADGARKAFQTVAGGHSHGKVVLTVAKPI</sequence>
<dbReference type="GO" id="GO:0005739">
    <property type="term" value="C:mitochondrion"/>
    <property type="evidence" value="ECO:0007669"/>
    <property type="project" value="TreeGrafter"/>
</dbReference>
<dbReference type="PANTHER" id="PTHR11695:SF294">
    <property type="entry name" value="RETICULON-4-INTERACTING PROTEIN 1, MITOCHONDRIAL"/>
    <property type="match status" value="1"/>
</dbReference>
<dbReference type="InterPro" id="IPR036291">
    <property type="entry name" value="NAD(P)-bd_dom_sf"/>
</dbReference>
<reference evidence="2" key="1">
    <citation type="submission" date="2021-01" db="EMBL/GenBank/DDBJ databases">
        <authorList>
            <person name="Corre E."/>
            <person name="Pelletier E."/>
            <person name="Niang G."/>
            <person name="Scheremetjew M."/>
            <person name="Finn R."/>
            <person name="Kale V."/>
            <person name="Holt S."/>
            <person name="Cochrane G."/>
            <person name="Meng A."/>
            <person name="Brown T."/>
            <person name="Cohen L."/>
        </authorList>
    </citation>
    <scope>NUCLEOTIDE SEQUENCE</scope>
    <source>
        <strain evidence="2">CCMP3328</strain>
    </source>
</reference>
<dbReference type="Pfam" id="PF13602">
    <property type="entry name" value="ADH_zinc_N_2"/>
    <property type="match status" value="1"/>
</dbReference>
<dbReference type="PANTHER" id="PTHR11695">
    <property type="entry name" value="ALCOHOL DEHYDROGENASE RELATED"/>
    <property type="match status" value="1"/>
</dbReference>
<dbReference type="EMBL" id="HBEF01019201">
    <property type="protein sequence ID" value="CAD8339694.1"/>
    <property type="molecule type" value="Transcribed_RNA"/>
</dbReference>
<accession>A0A7R9ZPS2</accession>
<dbReference type="InterPro" id="IPR020843">
    <property type="entry name" value="ER"/>
</dbReference>
<proteinExistence type="predicted"/>
<dbReference type="SMART" id="SM00829">
    <property type="entry name" value="PKS_ER"/>
    <property type="match status" value="1"/>
</dbReference>
<organism evidence="2">
    <name type="scientific">Craspedostauros australis</name>
    <dbReference type="NCBI Taxonomy" id="1486917"/>
    <lineage>
        <taxon>Eukaryota</taxon>
        <taxon>Sar</taxon>
        <taxon>Stramenopiles</taxon>
        <taxon>Ochrophyta</taxon>
        <taxon>Bacillariophyta</taxon>
        <taxon>Bacillariophyceae</taxon>
        <taxon>Bacillariophycidae</taxon>
        <taxon>Naviculales</taxon>
        <taxon>Naviculaceae</taxon>
        <taxon>Craspedostauros</taxon>
    </lineage>
</organism>
<evidence type="ECO:0000259" key="1">
    <source>
        <dbReference type="SMART" id="SM00829"/>
    </source>
</evidence>
<evidence type="ECO:0000313" key="2">
    <source>
        <dbReference type="EMBL" id="CAD8339694.1"/>
    </source>
</evidence>
<dbReference type="InterPro" id="IPR013154">
    <property type="entry name" value="ADH-like_N"/>
</dbReference>
<dbReference type="InterPro" id="IPR011032">
    <property type="entry name" value="GroES-like_sf"/>
</dbReference>
<gene>
    <name evidence="2" type="ORF">CAUS1442_LOCUS11827</name>
</gene>
<dbReference type="Gene3D" id="3.40.50.720">
    <property type="entry name" value="NAD(P)-binding Rossmann-like Domain"/>
    <property type="match status" value="1"/>
</dbReference>
<name>A0A7R9ZPS2_9STRA</name>
<dbReference type="SUPFAM" id="SSF50129">
    <property type="entry name" value="GroES-like"/>
    <property type="match status" value="1"/>
</dbReference>
<feature type="domain" description="Enoyl reductase (ER)" evidence="1">
    <location>
        <begin position="21"/>
        <end position="346"/>
    </location>
</feature>
<protein>
    <recommendedName>
        <fullName evidence="1">Enoyl reductase (ER) domain-containing protein</fullName>
    </recommendedName>
</protein>
<dbReference type="Pfam" id="PF08240">
    <property type="entry name" value="ADH_N"/>
    <property type="match status" value="1"/>
</dbReference>
<dbReference type="GO" id="GO:0016491">
    <property type="term" value="F:oxidoreductase activity"/>
    <property type="evidence" value="ECO:0007669"/>
    <property type="project" value="InterPro"/>
</dbReference>
<dbReference type="SUPFAM" id="SSF51735">
    <property type="entry name" value="NAD(P)-binding Rossmann-fold domains"/>
    <property type="match status" value="1"/>
</dbReference>
<dbReference type="InterPro" id="IPR050700">
    <property type="entry name" value="YIM1/Zinc_Alcohol_DH_Fams"/>
</dbReference>